<dbReference type="GO" id="GO:0006979">
    <property type="term" value="P:response to oxidative stress"/>
    <property type="evidence" value="ECO:0007669"/>
    <property type="project" value="InterPro"/>
</dbReference>
<organism evidence="2 3">
    <name type="scientific">Buteo japonicus</name>
    <dbReference type="NCBI Taxonomy" id="224669"/>
    <lineage>
        <taxon>Eukaryota</taxon>
        <taxon>Metazoa</taxon>
        <taxon>Chordata</taxon>
        <taxon>Craniata</taxon>
        <taxon>Vertebrata</taxon>
        <taxon>Euteleostomi</taxon>
        <taxon>Archelosauria</taxon>
        <taxon>Archosauria</taxon>
        <taxon>Dinosauria</taxon>
        <taxon>Saurischia</taxon>
        <taxon>Theropoda</taxon>
        <taxon>Coelurosauria</taxon>
        <taxon>Aves</taxon>
        <taxon>Neognathae</taxon>
        <taxon>Neoaves</taxon>
        <taxon>Telluraves</taxon>
        <taxon>Accipitrimorphae</taxon>
        <taxon>Accipitriformes</taxon>
        <taxon>Accipitridae</taxon>
        <taxon>Accipitrinae</taxon>
        <taxon>Buteo</taxon>
    </lineage>
</organism>
<name>A0A8C0AY30_9AVES</name>
<evidence type="ECO:0000256" key="1">
    <source>
        <dbReference type="PIRSR" id="PIRSR619791-2"/>
    </source>
</evidence>
<dbReference type="GO" id="GO:0005615">
    <property type="term" value="C:extracellular space"/>
    <property type="evidence" value="ECO:0007669"/>
    <property type="project" value="TreeGrafter"/>
</dbReference>
<dbReference type="Ensembl" id="ENSBJAT00000009052.1">
    <property type="protein sequence ID" value="ENSBJAP00000008798.1"/>
    <property type="gene ID" value="ENSBJAG00000006023.1"/>
</dbReference>
<dbReference type="AlphaFoldDB" id="A0A8C0AY30"/>
<dbReference type="InterPro" id="IPR019791">
    <property type="entry name" value="Haem_peroxidase_animal"/>
</dbReference>
<proteinExistence type="predicted"/>
<dbReference type="Proteomes" id="UP000694555">
    <property type="component" value="Unplaced"/>
</dbReference>
<keyword evidence="1" id="KW-0479">Metal-binding</keyword>
<reference evidence="2" key="2">
    <citation type="submission" date="2025-09" db="UniProtKB">
        <authorList>
            <consortium name="Ensembl"/>
        </authorList>
    </citation>
    <scope>IDENTIFICATION</scope>
</reference>
<feature type="binding site" description="axial binding residue" evidence="1">
    <location>
        <position position="324"/>
    </location>
    <ligand>
        <name>heme b</name>
        <dbReference type="ChEBI" id="CHEBI:60344"/>
    </ligand>
    <ligandPart>
        <name>Fe</name>
        <dbReference type="ChEBI" id="CHEBI:18248"/>
    </ligandPart>
</feature>
<sequence>IISWPQIKYDLTLAFTLRLLWGASNTALARWLPPAYEDGLSQPRGWDPSIRYNGVQLPLVREVTRKIIHVSNEAVTEDNLYSDIIMVWGQYIDHDIAFTPQSTSRITFLNGMECQMTCEKQNPCFPIKVRFLIPSREIPGSKNIKQQINGLTSFLDASTVYGSTHATENKLRNLTSKEGLLRVNVKYYDNHREYLPFTDRIPSPCAQDSNSSEGERIECFMAGDSRSSEVTSLAAMHTLWLREHNRLARALKNINGHWSAETVYQEARKIVGALHQIITLRDYIPKIIGPDAFNLYIGLYTGYDPTMNPTVSNIFSTAAFRFGHATIQPIVRRLNAQYLDDPELPNLYLHEVFFSPWRLIKEGGLDPLLRGLLAHSAKLQVQDQLLNEELTEKLFVLSNNGSLDLASLNLQRGRDHGLPGYNDWREFCGLPKLETHTDLNTIISNHNVTAKIMELYHNPSNIDVWLGGLVEDFLPGARTGPLFACIIGKQMKALRDGDR</sequence>
<dbReference type="GO" id="GO:0046872">
    <property type="term" value="F:metal ion binding"/>
    <property type="evidence" value="ECO:0007669"/>
    <property type="project" value="UniProtKB-KW"/>
</dbReference>
<keyword evidence="1" id="KW-0349">Heme</keyword>
<accession>A0A8C0AY30</accession>
<evidence type="ECO:0000313" key="3">
    <source>
        <dbReference type="Proteomes" id="UP000694555"/>
    </source>
</evidence>
<dbReference type="Pfam" id="PF03098">
    <property type="entry name" value="An_peroxidase"/>
    <property type="match status" value="1"/>
</dbReference>
<dbReference type="InterPro" id="IPR037120">
    <property type="entry name" value="Haem_peroxidase_sf_animal"/>
</dbReference>
<dbReference type="PANTHER" id="PTHR11475">
    <property type="entry name" value="OXIDASE/PEROXIDASE"/>
    <property type="match status" value="1"/>
</dbReference>
<dbReference type="PANTHER" id="PTHR11475:SF60">
    <property type="entry name" value="THYROID PEROXIDASE"/>
    <property type="match status" value="1"/>
</dbReference>
<dbReference type="GO" id="GO:0020037">
    <property type="term" value="F:heme binding"/>
    <property type="evidence" value="ECO:0007669"/>
    <property type="project" value="InterPro"/>
</dbReference>
<dbReference type="PROSITE" id="PS50292">
    <property type="entry name" value="PEROXIDASE_3"/>
    <property type="match status" value="1"/>
</dbReference>
<keyword evidence="1" id="KW-0408">Iron</keyword>
<reference evidence="2" key="1">
    <citation type="submission" date="2025-08" db="UniProtKB">
        <authorList>
            <consortium name="Ensembl"/>
        </authorList>
    </citation>
    <scope>IDENTIFICATION</scope>
</reference>
<evidence type="ECO:0000313" key="2">
    <source>
        <dbReference type="Ensembl" id="ENSBJAP00000008798.1"/>
    </source>
</evidence>
<protein>
    <submittedName>
        <fullName evidence="2">Thyroid peroxidase</fullName>
    </submittedName>
</protein>
<dbReference type="PRINTS" id="PR00457">
    <property type="entry name" value="ANPEROXIDASE"/>
</dbReference>
<dbReference type="Gene3D" id="1.10.640.10">
    <property type="entry name" value="Haem peroxidase domain superfamily, animal type"/>
    <property type="match status" value="1"/>
</dbReference>
<dbReference type="InterPro" id="IPR010255">
    <property type="entry name" value="Haem_peroxidase_sf"/>
</dbReference>
<dbReference type="SUPFAM" id="SSF48113">
    <property type="entry name" value="Heme-dependent peroxidases"/>
    <property type="match status" value="1"/>
</dbReference>
<keyword evidence="3" id="KW-1185">Reference proteome</keyword>
<dbReference type="GO" id="GO:0004601">
    <property type="term" value="F:peroxidase activity"/>
    <property type="evidence" value="ECO:0007669"/>
    <property type="project" value="InterPro"/>
</dbReference>